<dbReference type="PROSITE" id="PS50222">
    <property type="entry name" value="EF_HAND_2"/>
    <property type="match status" value="2"/>
</dbReference>
<evidence type="ECO:0000313" key="3">
    <source>
        <dbReference type="EMBL" id="OMJ94046.1"/>
    </source>
</evidence>
<feature type="domain" description="EF-hand" evidence="2">
    <location>
        <begin position="13"/>
        <end position="48"/>
    </location>
</feature>
<dbReference type="InterPro" id="IPR011992">
    <property type="entry name" value="EF-hand-dom_pair"/>
</dbReference>
<dbReference type="PROSITE" id="PS00018">
    <property type="entry name" value="EF_HAND_1"/>
    <property type="match status" value="1"/>
</dbReference>
<dbReference type="Proteomes" id="UP000187209">
    <property type="component" value="Unassembled WGS sequence"/>
</dbReference>
<comment type="caution">
    <text evidence="3">The sequence shown here is derived from an EMBL/GenBank/DDBJ whole genome shotgun (WGS) entry which is preliminary data.</text>
</comment>
<proteinExistence type="predicted"/>
<keyword evidence="1" id="KW-0106">Calcium</keyword>
<reference evidence="3 4" key="1">
    <citation type="submission" date="2016-11" db="EMBL/GenBank/DDBJ databases">
        <title>The macronuclear genome of Stentor coeruleus: a giant cell with tiny introns.</title>
        <authorList>
            <person name="Slabodnick M."/>
            <person name="Ruby J.G."/>
            <person name="Reiff S.B."/>
            <person name="Swart E.C."/>
            <person name="Gosai S."/>
            <person name="Prabakaran S."/>
            <person name="Witkowska E."/>
            <person name="Larue G.E."/>
            <person name="Fisher S."/>
            <person name="Freeman R.M."/>
            <person name="Gunawardena J."/>
            <person name="Chu W."/>
            <person name="Stover N.A."/>
            <person name="Gregory B.D."/>
            <person name="Nowacki M."/>
            <person name="Derisi J."/>
            <person name="Roy S.W."/>
            <person name="Marshall W.F."/>
            <person name="Sood P."/>
        </authorList>
    </citation>
    <scope>NUCLEOTIDE SEQUENCE [LARGE SCALE GENOMIC DNA]</scope>
    <source>
        <strain evidence="3">WM001</strain>
    </source>
</reference>
<organism evidence="3 4">
    <name type="scientific">Stentor coeruleus</name>
    <dbReference type="NCBI Taxonomy" id="5963"/>
    <lineage>
        <taxon>Eukaryota</taxon>
        <taxon>Sar</taxon>
        <taxon>Alveolata</taxon>
        <taxon>Ciliophora</taxon>
        <taxon>Postciliodesmatophora</taxon>
        <taxon>Heterotrichea</taxon>
        <taxon>Heterotrichida</taxon>
        <taxon>Stentoridae</taxon>
        <taxon>Stentor</taxon>
    </lineage>
</organism>
<evidence type="ECO:0000313" key="4">
    <source>
        <dbReference type="Proteomes" id="UP000187209"/>
    </source>
</evidence>
<name>A0A1R2CYG7_9CILI</name>
<dbReference type="EMBL" id="MPUH01000032">
    <property type="protein sequence ID" value="OMJ94046.1"/>
    <property type="molecule type" value="Genomic_DNA"/>
</dbReference>
<keyword evidence="4" id="KW-1185">Reference proteome</keyword>
<dbReference type="Gene3D" id="1.10.238.10">
    <property type="entry name" value="EF-hand"/>
    <property type="match status" value="1"/>
</dbReference>
<dbReference type="GO" id="GO:0005509">
    <property type="term" value="F:calcium ion binding"/>
    <property type="evidence" value="ECO:0007669"/>
    <property type="project" value="InterPro"/>
</dbReference>
<evidence type="ECO:0000256" key="1">
    <source>
        <dbReference type="ARBA" id="ARBA00022837"/>
    </source>
</evidence>
<protein>
    <recommendedName>
        <fullName evidence="2">EF-hand domain-containing protein</fullName>
    </recommendedName>
</protein>
<sequence>MGSCISEQGLSSKTKKLAIEIFREIDTDGNKCIDINETIKFWHDNFAKVNSRAIFEAVDIDKNDKIDEKEWISFWTRVKKSGHLEEDIQEELLNLRNRGSWVQFKGVRNMSAKKID</sequence>
<dbReference type="InterPro" id="IPR002048">
    <property type="entry name" value="EF_hand_dom"/>
</dbReference>
<dbReference type="AlphaFoldDB" id="A0A1R2CYG7"/>
<gene>
    <name evidence="3" type="ORF">SteCoe_2816</name>
</gene>
<dbReference type="SUPFAM" id="SSF47473">
    <property type="entry name" value="EF-hand"/>
    <property type="match status" value="1"/>
</dbReference>
<accession>A0A1R2CYG7</accession>
<evidence type="ECO:0000259" key="2">
    <source>
        <dbReference type="PROSITE" id="PS50222"/>
    </source>
</evidence>
<dbReference type="InterPro" id="IPR018247">
    <property type="entry name" value="EF_Hand_1_Ca_BS"/>
</dbReference>
<feature type="domain" description="EF-hand" evidence="2">
    <location>
        <begin position="52"/>
        <end position="81"/>
    </location>
</feature>